<feature type="compositionally biased region" description="Polar residues" evidence="1">
    <location>
        <begin position="233"/>
        <end position="244"/>
    </location>
</feature>
<protein>
    <submittedName>
        <fullName evidence="2">Uncharacterized protein</fullName>
    </submittedName>
</protein>
<feature type="region of interest" description="Disordered" evidence="1">
    <location>
        <begin position="430"/>
        <end position="450"/>
    </location>
</feature>
<evidence type="ECO:0000313" key="2">
    <source>
        <dbReference type="EMBL" id="THU86743.1"/>
    </source>
</evidence>
<feature type="region of interest" description="Disordered" evidence="1">
    <location>
        <begin position="366"/>
        <end position="393"/>
    </location>
</feature>
<dbReference type="PRINTS" id="PR01217">
    <property type="entry name" value="PRICHEXTENSN"/>
</dbReference>
<accession>A0A4S8LDM6</accession>
<keyword evidence="3" id="KW-1185">Reference proteome</keyword>
<dbReference type="AlphaFoldDB" id="A0A4S8LDM6"/>
<feature type="compositionally biased region" description="Low complexity" evidence="1">
    <location>
        <begin position="734"/>
        <end position="766"/>
    </location>
</feature>
<reference evidence="2 3" key="1">
    <citation type="journal article" date="2019" name="Nat. Ecol. Evol.">
        <title>Megaphylogeny resolves global patterns of mushroom evolution.</title>
        <authorList>
            <person name="Varga T."/>
            <person name="Krizsan K."/>
            <person name="Foldi C."/>
            <person name="Dima B."/>
            <person name="Sanchez-Garcia M."/>
            <person name="Sanchez-Ramirez S."/>
            <person name="Szollosi G.J."/>
            <person name="Szarkandi J.G."/>
            <person name="Papp V."/>
            <person name="Albert L."/>
            <person name="Andreopoulos W."/>
            <person name="Angelini C."/>
            <person name="Antonin V."/>
            <person name="Barry K.W."/>
            <person name="Bougher N.L."/>
            <person name="Buchanan P."/>
            <person name="Buyck B."/>
            <person name="Bense V."/>
            <person name="Catcheside P."/>
            <person name="Chovatia M."/>
            <person name="Cooper J."/>
            <person name="Damon W."/>
            <person name="Desjardin D."/>
            <person name="Finy P."/>
            <person name="Geml J."/>
            <person name="Haridas S."/>
            <person name="Hughes K."/>
            <person name="Justo A."/>
            <person name="Karasinski D."/>
            <person name="Kautmanova I."/>
            <person name="Kiss B."/>
            <person name="Kocsube S."/>
            <person name="Kotiranta H."/>
            <person name="LaButti K.M."/>
            <person name="Lechner B.E."/>
            <person name="Liimatainen K."/>
            <person name="Lipzen A."/>
            <person name="Lukacs Z."/>
            <person name="Mihaltcheva S."/>
            <person name="Morgado L.N."/>
            <person name="Niskanen T."/>
            <person name="Noordeloos M.E."/>
            <person name="Ohm R.A."/>
            <person name="Ortiz-Santana B."/>
            <person name="Ovrebo C."/>
            <person name="Racz N."/>
            <person name="Riley R."/>
            <person name="Savchenko A."/>
            <person name="Shiryaev A."/>
            <person name="Soop K."/>
            <person name="Spirin V."/>
            <person name="Szebenyi C."/>
            <person name="Tomsovsky M."/>
            <person name="Tulloss R.E."/>
            <person name="Uehling J."/>
            <person name="Grigoriev I.V."/>
            <person name="Vagvolgyi C."/>
            <person name="Papp T."/>
            <person name="Martin F.M."/>
            <person name="Miettinen O."/>
            <person name="Hibbett D.S."/>
            <person name="Nagy L.G."/>
        </authorList>
    </citation>
    <scope>NUCLEOTIDE SEQUENCE [LARGE SCALE GENOMIC DNA]</scope>
    <source>
        <strain evidence="2 3">CBS 962.96</strain>
    </source>
</reference>
<feature type="compositionally biased region" description="Pro residues" evidence="1">
    <location>
        <begin position="430"/>
        <end position="444"/>
    </location>
</feature>
<feature type="compositionally biased region" description="Basic and acidic residues" evidence="1">
    <location>
        <begin position="46"/>
        <end position="60"/>
    </location>
</feature>
<feature type="region of interest" description="Disordered" evidence="1">
    <location>
        <begin position="139"/>
        <end position="285"/>
    </location>
</feature>
<feature type="compositionally biased region" description="Basic residues" evidence="1">
    <location>
        <begin position="790"/>
        <end position="799"/>
    </location>
</feature>
<dbReference type="Proteomes" id="UP000297245">
    <property type="component" value="Unassembled WGS sequence"/>
</dbReference>
<feature type="compositionally biased region" description="Low complexity" evidence="1">
    <location>
        <begin position="252"/>
        <end position="281"/>
    </location>
</feature>
<feature type="compositionally biased region" description="Polar residues" evidence="1">
    <location>
        <begin position="75"/>
        <end position="94"/>
    </location>
</feature>
<feature type="region of interest" description="Disordered" evidence="1">
    <location>
        <begin position="734"/>
        <end position="808"/>
    </location>
</feature>
<dbReference type="EMBL" id="ML179482">
    <property type="protein sequence ID" value="THU86743.1"/>
    <property type="molecule type" value="Genomic_DNA"/>
</dbReference>
<sequence length="808" mass="87342">MANSKTTKATKSSTSTSNAQSTQSDTVELRGRSVERAAPALKARGNKKDLPEPIPEHEDQSSDAALAAQLVGAGPNQTAPPTVPAQSQQQTITLQDPAPAPEATIVVPAAASANAQTQNQTSNLQDPVFAATIAEQAAASAKKRSLRVNAVNKPKPRDVFHDASDNFNPTFYPVSPSYPSRALEDDSIAQEFRRRLEQLTSSENDKAPSSSKQLLGKDKGKRPIRGDRESRYAETSTGLGSSLDKNPFYSLRPRTPTSPTARRSRSASPASRSTSESPTSPKFAPHQTKLASLFVTPQPTTLLTTHVSQSAPATVIAPASITPNDAVQNPTPYAFTSTSPPSSVIPPTAPITSLFPVTHIDALPSPPVPPTFMTPIPTPHTTPPPPPPPSVYPPPPPPSVNPPPPPPSVNPPPPPPPPPSVNPPPFPPVPNAIPPPPPPPPVIQPNPAVTTFPVDWPERIHGFTTANRLFGLVPAQEQQWDNVDTTTTSKVLVQRTGGYPTGDTPSDIGQAIAKAFETIFQVTPYIGAPGLNESGRVDQSCPWYLVYNIPPHVAASVVGRAWSVRDIISFIAIPYDPLPSSYIFTLDSIWLMNLEARTTAEQFVANVITRTWRKTPAIMQFLTTFRDALPEDTTIDQYLQTLLVRPLLFKRKTVYRVYITPPTNQLHLYDTWLSLVLVQPYVFVSGVGKALSHFKCSWCRSIDHPSNFCPWTKYVTWHGPSAATQAAANLNAANNSNQPYVNNNPSSSSYPGQYQDNFNNGYQNQGGSRGGYRGGYRGNFRGGYNDTRGRGSRRSRGSRGGRGYFGGY</sequence>
<evidence type="ECO:0000256" key="1">
    <source>
        <dbReference type="SAM" id="MobiDB-lite"/>
    </source>
</evidence>
<name>A0A4S8LDM6_DENBC</name>
<feature type="region of interest" description="Disordered" evidence="1">
    <location>
        <begin position="1"/>
        <end position="96"/>
    </location>
</feature>
<feature type="compositionally biased region" description="Gly residues" evidence="1">
    <location>
        <begin position="767"/>
        <end position="781"/>
    </location>
</feature>
<feature type="compositionally biased region" description="Low complexity" evidence="1">
    <location>
        <begin position="1"/>
        <end position="24"/>
    </location>
</feature>
<organism evidence="2 3">
    <name type="scientific">Dendrothele bispora (strain CBS 962.96)</name>
    <dbReference type="NCBI Taxonomy" id="1314807"/>
    <lineage>
        <taxon>Eukaryota</taxon>
        <taxon>Fungi</taxon>
        <taxon>Dikarya</taxon>
        <taxon>Basidiomycota</taxon>
        <taxon>Agaricomycotina</taxon>
        <taxon>Agaricomycetes</taxon>
        <taxon>Agaricomycetidae</taxon>
        <taxon>Agaricales</taxon>
        <taxon>Agaricales incertae sedis</taxon>
        <taxon>Dendrothele</taxon>
    </lineage>
</organism>
<feature type="compositionally biased region" description="Basic and acidic residues" evidence="1">
    <location>
        <begin position="155"/>
        <end position="164"/>
    </location>
</feature>
<feature type="compositionally biased region" description="Polar residues" evidence="1">
    <location>
        <begin position="198"/>
        <end position="213"/>
    </location>
</feature>
<proteinExistence type="predicted"/>
<gene>
    <name evidence="2" type="ORF">K435DRAFT_804872</name>
</gene>
<evidence type="ECO:0000313" key="3">
    <source>
        <dbReference type="Proteomes" id="UP000297245"/>
    </source>
</evidence>
<feature type="region of interest" description="Disordered" evidence="1">
    <location>
        <begin position="399"/>
        <end position="418"/>
    </location>
</feature>